<dbReference type="STRING" id="656024.FsymDg_0497"/>
<dbReference type="Proteomes" id="UP000001549">
    <property type="component" value="Chromosome"/>
</dbReference>
<evidence type="ECO:0000256" key="1">
    <source>
        <dbReference type="SAM" id="MobiDB-lite"/>
    </source>
</evidence>
<feature type="region of interest" description="Disordered" evidence="1">
    <location>
        <begin position="138"/>
        <end position="159"/>
    </location>
</feature>
<dbReference type="InterPro" id="IPR038474">
    <property type="entry name" value="Polyketide_synth_cyclase_sf"/>
</dbReference>
<dbReference type="SUPFAM" id="SSF54909">
    <property type="entry name" value="Dimeric alpha+beta barrel"/>
    <property type="match status" value="1"/>
</dbReference>
<gene>
    <name evidence="2" type="ordered locus">FsymDg_0497</name>
</gene>
<dbReference type="HOGENOM" id="CLU_1658256_0_0_11"/>
<dbReference type="Gene3D" id="3.30.70.1090">
    <property type="entry name" value="Dimeric alpha+beta barrel"/>
    <property type="match status" value="1"/>
</dbReference>
<evidence type="ECO:0000313" key="3">
    <source>
        <dbReference type="Proteomes" id="UP000001549"/>
    </source>
</evidence>
<evidence type="ECO:0000313" key="2">
    <source>
        <dbReference type="EMBL" id="AEH08040.1"/>
    </source>
</evidence>
<sequence>MFARPFFKLSGGTRVNILRLASGGPEQGRRMTHRTLIVARISADDEPAVADIFRESDDGELPHLLGVVRRDLFSFHGLYFHLIEATDDVAPALPAVREHPLFVDINTKLARHITAYDPDTWRSPRDATARNFYSWVADRHPPKPDHHDEGENHGRSVDR</sequence>
<name>F8B670_9ACTN</name>
<dbReference type="KEGG" id="fsy:FsymDg_0497"/>
<dbReference type="Pfam" id="PF04673">
    <property type="entry name" value="Cyclase_polyket"/>
    <property type="match status" value="1"/>
</dbReference>
<dbReference type="InterPro" id="IPR006765">
    <property type="entry name" value="Polyketide_synth_cyclase"/>
</dbReference>
<dbReference type="GO" id="GO:0030639">
    <property type="term" value="P:polyketide biosynthetic process"/>
    <property type="evidence" value="ECO:0007669"/>
    <property type="project" value="InterPro"/>
</dbReference>
<reference evidence="2" key="1">
    <citation type="journal article" date="2011" name="J. Bacteriol.">
        <title>Genome sequence of 'Candidatus Frankia datiscae' Dg1, the uncultured microsymbiont from nitrogen-fixing root nodules of the dicot Datisca glomerata.</title>
        <authorList>
            <person name="Persson T."/>
            <person name="Benson D.R."/>
            <person name="Normand P."/>
            <person name="Vanden Heuvel B."/>
            <person name="Pujic P."/>
            <person name="Chertkov O."/>
            <person name="Teshima H."/>
            <person name="Bruce D.C."/>
            <person name="Detter C."/>
            <person name="Tapia R."/>
            <person name="Han S."/>
            <person name="Han J."/>
            <person name="Woyke T."/>
            <person name="Pitluck S."/>
            <person name="Pennacchio L."/>
            <person name="Nolan M."/>
            <person name="Ivanova N."/>
            <person name="Pati A."/>
            <person name="Land M.L."/>
            <person name="Pawlowski K."/>
            <person name="Berry A.M."/>
        </authorList>
    </citation>
    <scope>NUCLEOTIDE SEQUENCE</scope>
    <source>
        <strain evidence="2">Dg1</strain>
    </source>
</reference>
<dbReference type="EMBL" id="CP002801">
    <property type="protein sequence ID" value="AEH08040.1"/>
    <property type="molecule type" value="Genomic_DNA"/>
</dbReference>
<protein>
    <submittedName>
        <fullName evidence="2">Polyketide synthesis cyclase</fullName>
    </submittedName>
</protein>
<dbReference type="eggNOG" id="ENOG50332TT">
    <property type="taxonomic scope" value="Bacteria"/>
</dbReference>
<keyword evidence="3" id="KW-1185">Reference proteome</keyword>
<accession>F8B670</accession>
<reference evidence="2" key="2">
    <citation type="submission" date="2011-05" db="EMBL/GenBank/DDBJ databases">
        <title>Complete sequence of chromosome of Frankia symbiont of Datisca glomerata.</title>
        <authorList>
            <consortium name="US DOE Joint Genome Institute"/>
            <person name="Lucas S."/>
            <person name="Han J."/>
            <person name="Lapidus A."/>
            <person name="Cheng J.-F."/>
            <person name="Goodwin L."/>
            <person name="Pitluck S."/>
            <person name="Peters L."/>
            <person name="Mikhailova N."/>
            <person name="Chertkov O."/>
            <person name="Teshima H."/>
            <person name="Han C."/>
            <person name="Tapia R."/>
            <person name="Land M."/>
            <person name="Hauser L."/>
            <person name="Kyrpides N."/>
            <person name="Ivanova N."/>
            <person name="Pagani I."/>
            <person name="Berry A."/>
            <person name="Pawlowski K."/>
            <person name="Persson T."/>
            <person name="Vanden Heuvel B."/>
            <person name="Benson D."/>
            <person name="Woyke T."/>
        </authorList>
    </citation>
    <scope>NUCLEOTIDE SEQUENCE [LARGE SCALE GENOMIC DNA]</scope>
    <source>
        <strain evidence="2">Dg1</strain>
    </source>
</reference>
<dbReference type="InterPro" id="IPR011008">
    <property type="entry name" value="Dimeric_a/b-barrel"/>
</dbReference>
<dbReference type="AlphaFoldDB" id="F8B670"/>
<organism evidence="2 3">
    <name type="scientific">Candidatus Protofrankia datiscae</name>
    <dbReference type="NCBI Taxonomy" id="2716812"/>
    <lineage>
        <taxon>Bacteria</taxon>
        <taxon>Bacillati</taxon>
        <taxon>Actinomycetota</taxon>
        <taxon>Actinomycetes</taxon>
        <taxon>Frankiales</taxon>
        <taxon>Frankiaceae</taxon>
        <taxon>Protofrankia</taxon>
    </lineage>
</organism>
<proteinExistence type="predicted"/>